<dbReference type="OrthoDB" id="3674795at2759"/>
<dbReference type="EMBL" id="MCFA01000156">
    <property type="protein sequence ID" value="ORY02556.1"/>
    <property type="molecule type" value="Genomic_DNA"/>
</dbReference>
<organism evidence="2 3">
    <name type="scientific">Clohesyomyces aquaticus</name>
    <dbReference type="NCBI Taxonomy" id="1231657"/>
    <lineage>
        <taxon>Eukaryota</taxon>
        <taxon>Fungi</taxon>
        <taxon>Dikarya</taxon>
        <taxon>Ascomycota</taxon>
        <taxon>Pezizomycotina</taxon>
        <taxon>Dothideomycetes</taxon>
        <taxon>Pleosporomycetidae</taxon>
        <taxon>Pleosporales</taxon>
        <taxon>Lindgomycetaceae</taxon>
        <taxon>Clohesyomyces</taxon>
    </lineage>
</organism>
<keyword evidence="1" id="KW-0812">Transmembrane</keyword>
<protein>
    <submittedName>
        <fullName evidence="2">Uncharacterized protein</fullName>
    </submittedName>
</protein>
<evidence type="ECO:0000313" key="3">
    <source>
        <dbReference type="Proteomes" id="UP000193144"/>
    </source>
</evidence>
<evidence type="ECO:0000256" key="1">
    <source>
        <dbReference type="SAM" id="Phobius"/>
    </source>
</evidence>
<dbReference type="STRING" id="1231657.A0A1Y1YX88"/>
<dbReference type="Proteomes" id="UP000193144">
    <property type="component" value="Unassembled WGS sequence"/>
</dbReference>
<comment type="caution">
    <text evidence="2">The sequence shown here is derived from an EMBL/GenBank/DDBJ whole genome shotgun (WGS) entry which is preliminary data.</text>
</comment>
<evidence type="ECO:0000313" key="2">
    <source>
        <dbReference type="EMBL" id="ORY02556.1"/>
    </source>
</evidence>
<dbReference type="PANTHER" id="PTHR35394">
    <property type="entry name" value="DUF3176 DOMAIN-CONTAINING PROTEIN"/>
    <property type="match status" value="1"/>
</dbReference>
<proteinExistence type="predicted"/>
<keyword evidence="3" id="KW-1185">Reference proteome</keyword>
<reference evidence="2 3" key="1">
    <citation type="submission" date="2016-07" db="EMBL/GenBank/DDBJ databases">
        <title>Pervasive Adenine N6-methylation of Active Genes in Fungi.</title>
        <authorList>
            <consortium name="DOE Joint Genome Institute"/>
            <person name="Mondo S.J."/>
            <person name="Dannebaum R.O."/>
            <person name="Kuo R.C."/>
            <person name="Labutti K."/>
            <person name="Haridas S."/>
            <person name="Kuo A."/>
            <person name="Salamov A."/>
            <person name="Ahrendt S.R."/>
            <person name="Lipzen A."/>
            <person name="Sullivan W."/>
            <person name="Andreopoulos W.B."/>
            <person name="Clum A."/>
            <person name="Lindquist E."/>
            <person name="Daum C."/>
            <person name="Ramamoorthy G.K."/>
            <person name="Gryganskyi A."/>
            <person name="Culley D."/>
            <person name="Magnuson J.K."/>
            <person name="James T.Y."/>
            <person name="O'Malley M.A."/>
            <person name="Stajich J.E."/>
            <person name="Spatafora J.W."/>
            <person name="Visel A."/>
            <person name="Grigoriev I.V."/>
        </authorList>
    </citation>
    <scope>NUCLEOTIDE SEQUENCE [LARGE SCALE GENOMIC DNA]</scope>
    <source>
        <strain evidence="2 3">CBS 115471</strain>
    </source>
</reference>
<feature type="transmembrane region" description="Helical" evidence="1">
    <location>
        <begin position="306"/>
        <end position="329"/>
    </location>
</feature>
<accession>A0A1Y1YX88</accession>
<gene>
    <name evidence="2" type="ORF">BCR34DRAFT_493084</name>
</gene>
<name>A0A1Y1YX88_9PLEO</name>
<keyword evidence="1" id="KW-1133">Transmembrane helix</keyword>
<dbReference type="PANTHER" id="PTHR35394:SF5">
    <property type="entry name" value="DUF3176 DOMAIN-CONTAINING PROTEIN"/>
    <property type="match status" value="1"/>
</dbReference>
<keyword evidence="1" id="KW-0472">Membrane</keyword>
<sequence length="395" mass="42837">MGLCHTCIDVTSKTQQKSGSSTTVSLPNGQNITAGALQSWVSVRYNYNQTWTQGIDDEYDALIPSSFAQFTVLSFTLNGCTAKSDSTSAAWETSTCTPGLQNTGRYTLNVVASSCAIYSCIKNLHGSVSNGILQESLISTIPAPKMDFVNIAKNITIVNSPCVASDQKVYTSSNISSLPANAPNTELTEIDGKNVSVPTTCLYQMYGLHARAFDLFFRSYFNNSCWYYDQTARVDSLVCETNWHTSTFFASGFASPSTISSAVGRLVDAATNTFRLAGRTWDEAAPAKVEGDVLRATVCARVEMKWLLGPIVVVTLTAVLLAMVIAVGWAENRMEGFVPVWKGSVLPLLWHGFGRVEGDYGDAGPLTLKELERRAEGVEVKFGMGQMHWGLVRGA</sequence>
<dbReference type="AlphaFoldDB" id="A0A1Y1YX88"/>